<name>A0A9W6KUC0_9ACTN</name>
<feature type="compositionally biased region" description="Polar residues" evidence="1">
    <location>
        <begin position="45"/>
        <end position="56"/>
    </location>
</feature>
<proteinExistence type="predicted"/>
<dbReference type="RefSeq" id="WP_261964379.1">
    <property type="nucleotide sequence ID" value="NZ_BAAAXA010000001.1"/>
</dbReference>
<comment type="caution">
    <text evidence="2">The sequence shown here is derived from an EMBL/GenBank/DDBJ whole genome shotgun (WGS) entry which is preliminary data.</text>
</comment>
<gene>
    <name evidence="2" type="ORF">GCM10017581_073660</name>
</gene>
<evidence type="ECO:0000256" key="1">
    <source>
        <dbReference type="SAM" id="MobiDB-lite"/>
    </source>
</evidence>
<evidence type="ECO:0000313" key="3">
    <source>
        <dbReference type="Proteomes" id="UP001143480"/>
    </source>
</evidence>
<keyword evidence="3" id="KW-1185">Reference proteome</keyword>
<sequence>MGRAVPRDGGHDRLLATREVVVVGPGRDPGGVGDVFDADVLGPNPSRSPSPDSAQQPGAAPATWHHAAWRSSSTTPATHAPLRLNAVYERDEAGQAAYLRKLLDIFDGEGVDGAFVHLFALRNLPHRPDGDPRDDLDLASLGIVKVLEGRTGNAFPGLPWEPKAAFAAIAEHYSRPRSAQQPT</sequence>
<organism evidence="2 3">
    <name type="scientific">Dactylosporangium matsuzakiense</name>
    <dbReference type="NCBI Taxonomy" id="53360"/>
    <lineage>
        <taxon>Bacteria</taxon>
        <taxon>Bacillati</taxon>
        <taxon>Actinomycetota</taxon>
        <taxon>Actinomycetes</taxon>
        <taxon>Micromonosporales</taxon>
        <taxon>Micromonosporaceae</taxon>
        <taxon>Dactylosporangium</taxon>
    </lineage>
</organism>
<dbReference type="EMBL" id="BSFP01000060">
    <property type="protein sequence ID" value="GLL05619.1"/>
    <property type="molecule type" value="Genomic_DNA"/>
</dbReference>
<reference evidence="2" key="2">
    <citation type="submission" date="2023-01" db="EMBL/GenBank/DDBJ databases">
        <authorList>
            <person name="Sun Q."/>
            <person name="Evtushenko L."/>
        </authorList>
    </citation>
    <scope>NUCLEOTIDE SEQUENCE</scope>
    <source>
        <strain evidence="2">VKM Ac-1321</strain>
    </source>
</reference>
<dbReference type="Proteomes" id="UP001143480">
    <property type="component" value="Unassembled WGS sequence"/>
</dbReference>
<evidence type="ECO:0000313" key="2">
    <source>
        <dbReference type="EMBL" id="GLL05619.1"/>
    </source>
</evidence>
<reference evidence="2" key="1">
    <citation type="journal article" date="2014" name="Int. J. Syst. Evol. Microbiol.">
        <title>Complete genome sequence of Corynebacterium casei LMG S-19264T (=DSM 44701T), isolated from a smear-ripened cheese.</title>
        <authorList>
            <consortium name="US DOE Joint Genome Institute (JGI-PGF)"/>
            <person name="Walter F."/>
            <person name="Albersmeier A."/>
            <person name="Kalinowski J."/>
            <person name="Ruckert C."/>
        </authorList>
    </citation>
    <scope>NUCLEOTIDE SEQUENCE</scope>
    <source>
        <strain evidence="2">VKM Ac-1321</strain>
    </source>
</reference>
<dbReference type="AlphaFoldDB" id="A0A9W6KUC0"/>
<accession>A0A9W6KUC0</accession>
<feature type="region of interest" description="Disordered" evidence="1">
    <location>
        <begin position="22"/>
        <end position="64"/>
    </location>
</feature>
<protein>
    <submittedName>
        <fullName evidence="2">Uncharacterized protein</fullName>
    </submittedName>
</protein>